<evidence type="ECO:0000256" key="4">
    <source>
        <dbReference type="ARBA" id="ARBA00022801"/>
    </source>
</evidence>
<feature type="compositionally biased region" description="Polar residues" evidence="9">
    <location>
        <begin position="516"/>
        <end position="538"/>
    </location>
</feature>
<feature type="compositionally biased region" description="Polar residues" evidence="9">
    <location>
        <begin position="1624"/>
        <end position="1652"/>
    </location>
</feature>
<dbReference type="SUPFAM" id="SSF47769">
    <property type="entry name" value="SAM/Pointed domain"/>
    <property type="match status" value="1"/>
</dbReference>
<dbReference type="GeneID" id="9576673"/>
<feature type="region of interest" description="Disordered" evidence="9">
    <location>
        <begin position="1596"/>
        <end position="1852"/>
    </location>
</feature>
<feature type="compositionally biased region" description="Low complexity" evidence="9">
    <location>
        <begin position="1656"/>
        <end position="1668"/>
    </location>
</feature>
<comment type="caution">
    <text evidence="14">The sequence shown here is derived from an EMBL/GenBank/DDBJ whole genome shotgun (WGS) entry which is preliminary data.</text>
</comment>
<dbReference type="GO" id="GO:0004386">
    <property type="term" value="F:helicase activity"/>
    <property type="evidence" value="ECO:0007669"/>
    <property type="project" value="UniProtKB-KW"/>
</dbReference>
<feature type="region of interest" description="Disordered" evidence="9">
    <location>
        <begin position="108"/>
        <end position="179"/>
    </location>
</feature>
<dbReference type="Pfam" id="PF00271">
    <property type="entry name" value="Helicase_C"/>
    <property type="match status" value="1"/>
</dbReference>
<feature type="compositionally biased region" description="Polar residues" evidence="9">
    <location>
        <begin position="1705"/>
        <end position="1740"/>
    </location>
</feature>
<dbReference type="InterPro" id="IPR044574">
    <property type="entry name" value="ARIP4-like"/>
</dbReference>
<sequence>MEADPFFWSIDEVVAYLCHGSFNDWARSSLPRPDPIQLEGHLRENYVTGEVLLTEVDREALPRYLGLKALGHQATIFKAIQYLRSRSSEFRNGVNNDFSNTQNAVVTSPARVDTFPGPPVAENRSIPTPLRSSPQSQAPLAQLATPQPAESTLKLVDPPAPQQKERDARKRRRLNPDALSTQLLANVPENPHRKRYLCFQKHPVKDVFYKGIDSDDDNDTFGYVRPANCSTGESRFINRRILHFLQQVPQPFPEDKEGSLAIFPYDENVAPDVPRYFTLYNKNNGRVSVRMEEVSKWPHLREKSPLDYLAVKYPPQSDELPLYGESGSEDYDSETCRDMDEARDDAKSDNEDVASSLMSAADLNAIIDQFITDTIEKWRNTKLPIYERTAYALWNKSRKKGTVSSDIRRAKVQITHFDKRLASWIKGIKSNEYETGDRGKVLRQCASLEVTVTQREIQKWRVSVLELETCPSKPSAPPARPTASRPRFRDNDEESIGSDTDEAVESDPDFVVSDDNPMNTQGTISPERNRNVVPSPSSILEKENTNPLPDSAAQIPIRGPFEDVDVLDLTEADIEGEQEIEDADGSGSLDIHTPPLNPTGSSKDGLVFSPPPPPALPNPVRDRSPSDDESSRQPDITDVTALNKIDWETVIERGDRRLLLAKIIYTLSKDERAKLTALLGSVEKNTWRRRLREALKAIQKKGYKITSIPGEDVYLYKRMATLYVSWFKVVLIRGNVGIPTAYLREARRKDEVFPYYNDLTEILCVENRKSIKRETSCEIINSSQNTLRNGSSVVTDPIIIIDDDDEEEPSGREAQTQEIVRSTPRKKRKRAVAESREAMETQSRAQRRVEEQATRQRILQEEGGIENDDPEKKIISFDDPVICLHRDLGRRIKEHQLSGIQFMWRELIKDEKNEGCLLAHTMGLGKTMQVISLLVTIANASNSSDPKIKEQIPRRFRTSRTLITCPASLIDNWEEEFAKWTPPDAVTRDNLGRVRKAISQDPIQRLRTINAWYTEGGVLLISHELLRRMILYNPQKTGLQRLSTEQCEMLKGQLLDGPNIVVADEAHKMKNGASNLSKACSMFKSKSRIALTGSPLSNQLIDYYQMVNWISPNYLGTLKQFKAKYEEPIREGLYYDSTNAEYVKSRKKLEVLKKVLEPKVNRAGISVLQKDLPSKFEFVIYIPPTPLQKETYNQFVALTMEGKGEFEFTRLWVLLSYLTLLCHHPSCFLRRILEKKKARSQVIEREKAIEGGPGVVVPSESEPEANVDDSSILITVEDDVLEIEGQTAITDEVVSQFEQKFKDIKDLDSPENSHRTQMVGQIVDESIKAGDKILIFSGYLHTLSYLGSMLEARGHKYCRLDGKTPIATRQAATRDFTDSDAHVYLISTKAGALGLNIIGANRVIIFESEYNPTWEEQAIGRAYRLGQTKDVFVYRFVMGGTFEELIHEKGVFKKNMALRAIDKKNPTRSTGKSTSEFRRPIQSCKKHDLSEFQGKDPKVLDKILAQTNFIHRIVTSENLHREDGVQFTPEEKNEIQAELDDERLERSNPELWAKKQHERRIAQEKRIQEDMMKVLQSRFPVNNSLQSRPGHYSVPMQQAAPFNHNGNSVINTQNMRPPWPPASHSPQLHLQPQTAPVTHSSNGVMNTQNTLPSGPALPRSPQLQSQPQTGPVSHNSNGVMITPNMAIPRPPVPRSPQPQPQLQVASQAPNQMQSPSQISASSQGRSETVSPQAPPTQSRPVQGPASAPVYSVPPTLPTPQAPVPAPRAQDPATSICRAPSDPSTPTLAPAAASVSQASPVSQQTQQPISPSSVSSANRGNLGEKATQPRSTQPSPLPPLVTQPVPEPRPSSPEMIHAGIRETFGSFFLSHERTLLAPSDIESVSRSARPPPAVLELKFAPPVASLRSLASKVFFFPLSLSYICAAFLHMAIY</sequence>
<dbReference type="InterPro" id="IPR013761">
    <property type="entry name" value="SAM/pointed_sf"/>
</dbReference>
<dbReference type="GO" id="GO:0016887">
    <property type="term" value="F:ATP hydrolysis activity"/>
    <property type="evidence" value="ECO:0007669"/>
    <property type="project" value="InterPro"/>
</dbReference>
<feature type="compositionally biased region" description="Pro residues" evidence="9">
    <location>
        <begin position="1754"/>
        <end position="1765"/>
    </location>
</feature>
<dbReference type="EMBL" id="ACYE01000248">
    <property type="protein sequence ID" value="EFE40408.1"/>
    <property type="molecule type" value="Genomic_DNA"/>
</dbReference>
<feature type="domain" description="Helicase ATP-binding" evidence="12">
    <location>
        <begin position="907"/>
        <end position="1113"/>
    </location>
</feature>
<dbReference type="InterPro" id="IPR001650">
    <property type="entry name" value="Helicase_C-like"/>
</dbReference>
<keyword evidence="10" id="KW-0472">Membrane</keyword>
<evidence type="ECO:0000259" key="12">
    <source>
        <dbReference type="PROSITE" id="PS51192"/>
    </source>
</evidence>
<dbReference type="PROSITE" id="PS51192">
    <property type="entry name" value="HELICASE_ATP_BIND_1"/>
    <property type="match status" value="1"/>
</dbReference>
<dbReference type="HOGENOM" id="CLU_001161_0_0_1"/>
<dbReference type="RefSeq" id="XP_003021026.1">
    <property type="nucleotide sequence ID" value="XM_003020980.1"/>
</dbReference>
<keyword evidence="5 14" id="KW-0347">Helicase</keyword>
<dbReference type="InterPro" id="IPR001660">
    <property type="entry name" value="SAM"/>
</dbReference>
<feature type="region of interest" description="Disordered" evidence="9">
    <location>
        <begin position="579"/>
        <end position="637"/>
    </location>
</feature>
<evidence type="ECO:0000256" key="2">
    <source>
        <dbReference type="ARBA" id="ARBA00007025"/>
    </source>
</evidence>
<dbReference type="KEGG" id="tve:TRV_04891"/>
<keyword evidence="10" id="KW-1133">Transmembrane helix</keyword>
<dbReference type="Pfam" id="PF00176">
    <property type="entry name" value="SNF2-rel_dom"/>
    <property type="match status" value="1"/>
</dbReference>
<dbReference type="InterPro" id="IPR000330">
    <property type="entry name" value="SNF2_N"/>
</dbReference>
<dbReference type="GO" id="GO:0003677">
    <property type="term" value="F:DNA binding"/>
    <property type="evidence" value="ECO:0007669"/>
    <property type="project" value="UniProtKB-KW"/>
</dbReference>
<feature type="region of interest" description="Disordered" evidence="9">
    <location>
        <begin position="470"/>
        <end position="559"/>
    </location>
</feature>
<feature type="region of interest" description="Disordered" evidence="9">
    <location>
        <begin position="803"/>
        <end position="871"/>
    </location>
</feature>
<feature type="domain" description="Helicase C-terminal" evidence="13">
    <location>
        <begin position="1321"/>
        <end position="1478"/>
    </location>
</feature>
<dbReference type="Gene3D" id="1.10.150.50">
    <property type="entry name" value="Transcription Factor, Ets-1"/>
    <property type="match status" value="1"/>
</dbReference>
<feature type="region of interest" description="Disordered" evidence="9">
    <location>
        <begin position="319"/>
        <end position="351"/>
    </location>
</feature>
<dbReference type="SUPFAM" id="SSF52540">
    <property type="entry name" value="P-loop containing nucleoside triphosphate hydrolases"/>
    <property type="match status" value="2"/>
</dbReference>
<dbReference type="InterPro" id="IPR049730">
    <property type="entry name" value="SNF2/RAD54-like_C"/>
</dbReference>
<keyword evidence="6" id="KW-0067">ATP-binding</keyword>
<dbReference type="InterPro" id="IPR056026">
    <property type="entry name" value="DUF7607"/>
</dbReference>
<evidence type="ECO:0000256" key="6">
    <source>
        <dbReference type="ARBA" id="ARBA00022840"/>
    </source>
</evidence>
<keyword evidence="8" id="KW-0539">Nucleus</keyword>
<evidence type="ECO:0000256" key="8">
    <source>
        <dbReference type="ARBA" id="ARBA00023242"/>
    </source>
</evidence>
<feature type="compositionally biased region" description="Polar residues" evidence="9">
    <location>
        <begin position="1669"/>
        <end position="1679"/>
    </location>
</feature>
<evidence type="ECO:0000313" key="14">
    <source>
        <dbReference type="EMBL" id="EFE40408.1"/>
    </source>
</evidence>
<evidence type="ECO:0000256" key="1">
    <source>
        <dbReference type="ARBA" id="ARBA00004123"/>
    </source>
</evidence>
<feature type="compositionally biased region" description="Acidic residues" evidence="9">
    <location>
        <begin position="491"/>
        <end position="508"/>
    </location>
</feature>
<protein>
    <submittedName>
        <fullName evidence="14">SNF2 family helicase/ATPase, putative</fullName>
    </submittedName>
</protein>
<feature type="domain" description="SAM" evidence="11">
    <location>
        <begin position="8"/>
        <end position="86"/>
    </location>
</feature>
<dbReference type="CDD" id="cd18793">
    <property type="entry name" value="SF2_C_SNF"/>
    <property type="match status" value="1"/>
</dbReference>
<gene>
    <name evidence="14" type="ORF">TRV_04891</name>
</gene>
<organism evidence="14 15">
    <name type="scientific">Trichophyton verrucosum (strain HKI 0517)</name>
    <dbReference type="NCBI Taxonomy" id="663202"/>
    <lineage>
        <taxon>Eukaryota</taxon>
        <taxon>Fungi</taxon>
        <taxon>Dikarya</taxon>
        <taxon>Ascomycota</taxon>
        <taxon>Pezizomycotina</taxon>
        <taxon>Eurotiomycetes</taxon>
        <taxon>Eurotiomycetidae</taxon>
        <taxon>Onygenales</taxon>
        <taxon>Arthrodermataceae</taxon>
        <taxon>Trichophyton</taxon>
    </lineage>
</organism>
<evidence type="ECO:0000256" key="3">
    <source>
        <dbReference type="ARBA" id="ARBA00022741"/>
    </source>
</evidence>
<dbReference type="PANTHER" id="PTHR45797:SF1">
    <property type="entry name" value="HELICASE ARIP4"/>
    <property type="match status" value="1"/>
</dbReference>
<accession>D4DCN6</accession>
<evidence type="ECO:0000256" key="9">
    <source>
        <dbReference type="SAM" id="MobiDB-lite"/>
    </source>
</evidence>
<dbReference type="Proteomes" id="UP000008383">
    <property type="component" value="Unassembled WGS sequence"/>
</dbReference>
<evidence type="ECO:0000256" key="7">
    <source>
        <dbReference type="ARBA" id="ARBA00023125"/>
    </source>
</evidence>
<feature type="compositionally biased region" description="Basic and acidic residues" evidence="9">
    <location>
        <begin position="334"/>
        <end position="350"/>
    </location>
</feature>
<comment type="subcellular location">
    <subcellularLocation>
        <location evidence="1">Nucleus</location>
    </subcellularLocation>
</comment>
<dbReference type="CDD" id="cd18007">
    <property type="entry name" value="DEXHc_ATRX-like"/>
    <property type="match status" value="1"/>
</dbReference>
<evidence type="ECO:0000259" key="11">
    <source>
        <dbReference type="PROSITE" id="PS50105"/>
    </source>
</evidence>
<dbReference type="SMART" id="SM00487">
    <property type="entry name" value="DEXDc"/>
    <property type="match status" value="1"/>
</dbReference>
<dbReference type="InterPro" id="IPR027417">
    <property type="entry name" value="P-loop_NTPase"/>
</dbReference>
<keyword evidence="3" id="KW-0547">Nucleotide-binding</keyword>
<evidence type="ECO:0000256" key="10">
    <source>
        <dbReference type="SAM" id="Phobius"/>
    </source>
</evidence>
<keyword evidence="15" id="KW-1185">Reference proteome</keyword>
<reference evidence="15" key="1">
    <citation type="journal article" date="2011" name="Genome Biol.">
        <title>Comparative and functional genomics provide insights into the pathogenicity of dermatophytic fungi.</title>
        <authorList>
            <person name="Burmester A."/>
            <person name="Shelest E."/>
            <person name="Gloeckner G."/>
            <person name="Heddergott C."/>
            <person name="Schindler S."/>
            <person name="Staib P."/>
            <person name="Heidel A."/>
            <person name="Felder M."/>
            <person name="Petzold A."/>
            <person name="Szafranski K."/>
            <person name="Feuermann M."/>
            <person name="Pedruzzi I."/>
            <person name="Priebe S."/>
            <person name="Groth M."/>
            <person name="Winkler R."/>
            <person name="Li W."/>
            <person name="Kniemeyer O."/>
            <person name="Schroeckh V."/>
            <person name="Hertweck C."/>
            <person name="Hube B."/>
            <person name="White T.C."/>
            <person name="Platzer M."/>
            <person name="Guthke R."/>
            <person name="Heitman J."/>
            <person name="Woestemeyer J."/>
            <person name="Zipfel P.F."/>
            <person name="Monod M."/>
            <person name="Brakhage A.A."/>
        </authorList>
    </citation>
    <scope>NUCLEOTIDE SEQUENCE [LARGE SCALE GENOMIC DNA]</scope>
    <source>
        <strain evidence="15">HKI 0517</strain>
    </source>
</reference>
<dbReference type="InterPro" id="IPR014001">
    <property type="entry name" value="Helicase_ATP-bd"/>
</dbReference>
<dbReference type="PROSITE" id="PS50105">
    <property type="entry name" value="SAM_DOMAIN"/>
    <property type="match status" value="1"/>
</dbReference>
<feature type="compositionally biased region" description="Basic and acidic residues" evidence="9">
    <location>
        <begin position="620"/>
        <end position="632"/>
    </location>
</feature>
<dbReference type="PANTHER" id="PTHR45797">
    <property type="entry name" value="RAD54-LIKE"/>
    <property type="match status" value="1"/>
</dbReference>
<dbReference type="Pfam" id="PF24580">
    <property type="entry name" value="DUF7607"/>
    <property type="match status" value="1"/>
</dbReference>
<feature type="compositionally biased region" description="Basic and acidic residues" evidence="9">
    <location>
        <begin position="847"/>
        <end position="860"/>
    </location>
</feature>
<name>D4DCN6_TRIVH</name>
<dbReference type="Gene3D" id="3.40.50.10810">
    <property type="entry name" value="Tandem AAA-ATPase domain"/>
    <property type="match status" value="1"/>
</dbReference>
<dbReference type="GO" id="GO:0005524">
    <property type="term" value="F:ATP binding"/>
    <property type="evidence" value="ECO:0007669"/>
    <property type="project" value="UniProtKB-KW"/>
</dbReference>
<evidence type="ECO:0000259" key="13">
    <source>
        <dbReference type="PROSITE" id="PS51194"/>
    </source>
</evidence>
<keyword evidence="4" id="KW-0378">Hydrolase</keyword>
<feature type="compositionally biased region" description="Low complexity" evidence="9">
    <location>
        <begin position="1766"/>
        <end position="1815"/>
    </location>
</feature>
<dbReference type="PROSITE" id="PS51194">
    <property type="entry name" value="HELICASE_CTER"/>
    <property type="match status" value="1"/>
</dbReference>
<feature type="transmembrane region" description="Helical" evidence="10">
    <location>
        <begin position="1912"/>
        <end position="1931"/>
    </location>
</feature>
<dbReference type="InterPro" id="IPR038718">
    <property type="entry name" value="SNF2-like_sf"/>
</dbReference>
<dbReference type="OrthoDB" id="2020972at2759"/>
<feature type="compositionally biased region" description="Pro residues" evidence="9">
    <location>
        <begin position="1834"/>
        <end position="1850"/>
    </location>
</feature>
<evidence type="ECO:0000256" key="5">
    <source>
        <dbReference type="ARBA" id="ARBA00022806"/>
    </source>
</evidence>
<dbReference type="Gene3D" id="3.40.50.300">
    <property type="entry name" value="P-loop containing nucleotide triphosphate hydrolases"/>
    <property type="match status" value="1"/>
</dbReference>
<feature type="compositionally biased region" description="Pro residues" evidence="9">
    <location>
        <begin position="1688"/>
        <end position="1699"/>
    </location>
</feature>
<feature type="compositionally biased region" description="Low complexity" evidence="9">
    <location>
        <begin position="132"/>
        <end position="149"/>
    </location>
</feature>
<evidence type="ECO:0000313" key="15">
    <source>
        <dbReference type="Proteomes" id="UP000008383"/>
    </source>
</evidence>
<proteinExistence type="inferred from homology"/>
<dbReference type="GO" id="GO:0005634">
    <property type="term" value="C:nucleus"/>
    <property type="evidence" value="ECO:0007669"/>
    <property type="project" value="UniProtKB-SubCell"/>
</dbReference>
<dbReference type="SMART" id="SM00490">
    <property type="entry name" value="HELICc"/>
    <property type="match status" value="1"/>
</dbReference>
<keyword evidence="10" id="KW-0812">Transmembrane</keyword>
<comment type="similarity">
    <text evidence="2">Belongs to the SNF2/RAD54 helicase family.</text>
</comment>
<keyword evidence="7" id="KW-0238">DNA-binding</keyword>
<feature type="compositionally biased region" description="Polar residues" evidence="9">
    <location>
        <begin position="1604"/>
        <end position="1615"/>
    </location>
</feature>